<dbReference type="EMBL" id="BAAAHB010000026">
    <property type="protein sequence ID" value="GAA0464083.1"/>
    <property type="molecule type" value="Genomic_DNA"/>
</dbReference>
<name>A0ABP3JU13_9ACTN</name>
<organism evidence="1 2">
    <name type="scientific">Streptomyces stramineus</name>
    <dbReference type="NCBI Taxonomy" id="173861"/>
    <lineage>
        <taxon>Bacteria</taxon>
        <taxon>Bacillati</taxon>
        <taxon>Actinomycetota</taxon>
        <taxon>Actinomycetes</taxon>
        <taxon>Kitasatosporales</taxon>
        <taxon>Streptomycetaceae</taxon>
        <taxon>Streptomyces</taxon>
    </lineage>
</organism>
<dbReference type="RefSeq" id="WP_344090043.1">
    <property type="nucleotide sequence ID" value="NZ_BAAAHB010000026.1"/>
</dbReference>
<evidence type="ECO:0000313" key="2">
    <source>
        <dbReference type="Proteomes" id="UP001499895"/>
    </source>
</evidence>
<evidence type="ECO:0000313" key="1">
    <source>
        <dbReference type="EMBL" id="GAA0464083.1"/>
    </source>
</evidence>
<reference evidence="2" key="1">
    <citation type="journal article" date="2019" name="Int. J. Syst. Evol. Microbiol.">
        <title>The Global Catalogue of Microorganisms (GCM) 10K type strain sequencing project: providing services to taxonomists for standard genome sequencing and annotation.</title>
        <authorList>
            <consortium name="The Broad Institute Genomics Platform"/>
            <consortium name="The Broad Institute Genome Sequencing Center for Infectious Disease"/>
            <person name="Wu L."/>
            <person name="Ma J."/>
        </authorList>
    </citation>
    <scope>NUCLEOTIDE SEQUENCE [LARGE SCALE GENOMIC DNA]</scope>
    <source>
        <strain evidence="2">JCM 10649</strain>
    </source>
</reference>
<dbReference type="Proteomes" id="UP001499895">
    <property type="component" value="Unassembled WGS sequence"/>
</dbReference>
<proteinExistence type="predicted"/>
<comment type="caution">
    <text evidence="1">The sequence shown here is derived from an EMBL/GenBank/DDBJ whole genome shotgun (WGS) entry which is preliminary data.</text>
</comment>
<keyword evidence="2" id="KW-1185">Reference proteome</keyword>
<gene>
    <name evidence="1" type="ORF">GCM10009544_28030</name>
</gene>
<sequence>MTYKVVVGEDARRGMAGLEPAQRRAVNDAVRGELAMRPLSVGSEYEGHGSGALRLLVLEAARVSIGYRVYSDRVEVEIVWLLGHP</sequence>
<accession>A0ABP3JU13</accession>
<protein>
    <submittedName>
        <fullName evidence="1">Uncharacterized protein</fullName>
    </submittedName>
</protein>